<comment type="similarity">
    <text evidence="1">Belongs to the pseudomonas-type ThrB family.</text>
</comment>
<dbReference type="SUPFAM" id="SSF56112">
    <property type="entry name" value="Protein kinase-like (PK-like)"/>
    <property type="match status" value="1"/>
</dbReference>
<sequence length="334" mass="37255">MAAAEFSDLSVRQQRAALLAIAQKALEGYELRAERVRLINSGFNATFRVDTDKGEKFALRININSHRTPANVRAEVSWTEALSREETLTVARPQETLAGGLIGEVRSEYFTSPRPVVLYSWLGGRDVCDVETPEKFWATGVAMAHLHAHTRQWVLPARASAPRLDNPLWGAVNRLDDHHLPLPPADIAFLRSILDQSTTVINRVWKGSDGQLIHADLHTGNMKWYRGRLAVLDFDDCGVGLPVQDLAVATYYLRDNQEYESALREGYGSVAALPLVNADDFEWLVAHRNVLLLTEVAGWVTAEFKAILPKYAAASVRKLRAFLETGLFSHQLSD</sequence>
<dbReference type="AlphaFoldDB" id="A0A6J6VQD6"/>
<dbReference type="InterPro" id="IPR011009">
    <property type="entry name" value="Kinase-like_dom_sf"/>
</dbReference>
<evidence type="ECO:0000259" key="2">
    <source>
        <dbReference type="Pfam" id="PF01636"/>
    </source>
</evidence>
<evidence type="ECO:0000256" key="1">
    <source>
        <dbReference type="ARBA" id="ARBA00038240"/>
    </source>
</evidence>
<dbReference type="Pfam" id="PF01636">
    <property type="entry name" value="APH"/>
    <property type="match status" value="1"/>
</dbReference>
<dbReference type="Gene3D" id="3.90.1200.10">
    <property type="match status" value="1"/>
</dbReference>
<dbReference type="PANTHER" id="PTHR21064">
    <property type="entry name" value="AMINOGLYCOSIDE PHOSPHOTRANSFERASE DOMAIN-CONTAINING PROTEIN-RELATED"/>
    <property type="match status" value="1"/>
</dbReference>
<reference evidence="3" key="1">
    <citation type="submission" date="2020-05" db="EMBL/GenBank/DDBJ databases">
        <authorList>
            <person name="Chiriac C."/>
            <person name="Salcher M."/>
            <person name="Ghai R."/>
            <person name="Kavagutti S V."/>
        </authorList>
    </citation>
    <scope>NUCLEOTIDE SEQUENCE</scope>
</reference>
<organism evidence="3">
    <name type="scientific">freshwater metagenome</name>
    <dbReference type="NCBI Taxonomy" id="449393"/>
    <lineage>
        <taxon>unclassified sequences</taxon>
        <taxon>metagenomes</taxon>
        <taxon>ecological metagenomes</taxon>
    </lineage>
</organism>
<dbReference type="GO" id="GO:0004413">
    <property type="term" value="F:homoserine kinase activity"/>
    <property type="evidence" value="ECO:0007669"/>
    <property type="project" value="TreeGrafter"/>
</dbReference>
<feature type="domain" description="Aminoglycoside phosphotransferase" evidence="2">
    <location>
        <begin position="36"/>
        <end position="267"/>
    </location>
</feature>
<protein>
    <submittedName>
        <fullName evidence="3">Unannotated protein</fullName>
    </submittedName>
</protein>
<name>A0A6J6VQD6_9ZZZZ</name>
<dbReference type="Gene3D" id="3.30.200.20">
    <property type="entry name" value="Phosphorylase Kinase, domain 1"/>
    <property type="match status" value="1"/>
</dbReference>
<proteinExistence type="inferred from homology"/>
<accession>A0A6J6VQD6</accession>
<dbReference type="InterPro" id="IPR050249">
    <property type="entry name" value="Pseudomonas-type_ThrB"/>
</dbReference>
<dbReference type="EMBL" id="CAFAAB010000006">
    <property type="protein sequence ID" value="CAB4774681.1"/>
    <property type="molecule type" value="Genomic_DNA"/>
</dbReference>
<dbReference type="InterPro" id="IPR002575">
    <property type="entry name" value="Aminoglycoside_PTrfase"/>
</dbReference>
<dbReference type="PANTHER" id="PTHR21064:SF6">
    <property type="entry name" value="AMINOGLYCOSIDE PHOSPHOTRANSFERASE DOMAIN-CONTAINING PROTEIN"/>
    <property type="match status" value="1"/>
</dbReference>
<dbReference type="GO" id="GO:0009088">
    <property type="term" value="P:threonine biosynthetic process"/>
    <property type="evidence" value="ECO:0007669"/>
    <property type="project" value="TreeGrafter"/>
</dbReference>
<evidence type="ECO:0000313" key="3">
    <source>
        <dbReference type="EMBL" id="CAB4774681.1"/>
    </source>
</evidence>
<gene>
    <name evidence="3" type="ORF">UFOPK2958_00116</name>
</gene>